<evidence type="ECO:0000313" key="2">
    <source>
        <dbReference type="Proteomes" id="UP000002420"/>
    </source>
</evidence>
<dbReference type="KEGG" id="glo:Glov_1447"/>
<dbReference type="OrthoDB" id="9974272at2"/>
<dbReference type="EMBL" id="CP001089">
    <property type="protein sequence ID" value="ACD95166.1"/>
    <property type="molecule type" value="Genomic_DNA"/>
</dbReference>
<dbReference type="HOGENOM" id="CLU_2117518_0_0_7"/>
<dbReference type="RefSeq" id="WP_012469508.1">
    <property type="nucleotide sequence ID" value="NC_010814.1"/>
</dbReference>
<accession>B3E8C9</accession>
<proteinExistence type="predicted"/>
<sequence>MNSEGMLQIRFSGQISLVRRIYDRLSVRIPRGPRGGFRHRCGIKENSDGVTARLYVDLPPELYADLFADPAASPQKQAKTTLQVGSERIINAETVEPDRTANRRPTYRIGYRLQ</sequence>
<keyword evidence="2" id="KW-1185">Reference proteome</keyword>
<dbReference type="STRING" id="398767.Glov_1447"/>
<protein>
    <submittedName>
        <fullName evidence="1">Uncharacterized protein</fullName>
    </submittedName>
</protein>
<dbReference type="AlphaFoldDB" id="B3E8C9"/>
<name>B3E8C9_TRIL1</name>
<dbReference type="Proteomes" id="UP000002420">
    <property type="component" value="Chromosome"/>
</dbReference>
<gene>
    <name evidence="1" type="ordered locus">Glov_1447</name>
</gene>
<evidence type="ECO:0000313" key="1">
    <source>
        <dbReference type="EMBL" id="ACD95166.1"/>
    </source>
</evidence>
<reference evidence="1 2" key="1">
    <citation type="submission" date="2008-05" db="EMBL/GenBank/DDBJ databases">
        <title>Complete sequence of chromosome of Geobacter lovleyi SZ.</title>
        <authorList>
            <consortium name="US DOE Joint Genome Institute"/>
            <person name="Lucas S."/>
            <person name="Copeland A."/>
            <person name="Lapidus A."/>
            <person name="Glavina del Rio T."/>
            <person name="Dalin E."/>
            <person name="Tice H."/>
            <person name="Bruce D."/>
            <person name="Goodwin L."/>
            <person name="Pitluck S."/>
            <person name="Chertkov O."/>
            <person name="Meincke L."/>
            <person name="Brettin T."/>
            <person name="Detter J.C."/>
            <person name="Han C."/>
            <person name="Tapia R."/>
            <person name="Kuske C.R."/>
            <person name="Schmutz J."/>
            <person name="Larimer F."/>
            <person name="Land M."/>
            <person name="Hauser L."/>
            <person name="Kyrpides N."/>
            <person name="Mikhailova N."/>
            <person name="Sung Y."/>
            <person name="Fletcher K.E."/>
            <person name="Ritalahti K.M."/>
            <person name="Loeffler F.E."/>
            <person name="Richardson P."/>
        </authorList>
    </citation>
    <scope>NUCLEOTIDE SEQUENCE [LARGE SCALE GENOMIC DNA]</scope>
    <source>
        <strain evidence="2">ATCC BAA-1151 / DSM 17278 / SZ</strain>
    </source>
</reference>
<organism evidence="1 2">
    <name type="scientific">Trichlorobacter lovleyi (strain ATCC BAA-1151 / DSM 17278 / SZ)</name>
    <name type="common">Geobacter lovleyi</name>
    <dbReference type="NCBI Taxonomy" id="398767"/>
    <lineage>
        <taxon>Bacteria</taxon>
        <taxon>Pseudomonadati</taxon>
        <taxon>Thermodesulfobacteriota</taxon>
        <taxon>Desulfuromonadia</taxon>
        <taxon>Geobacterales</taxon>
        <taxon>Geobacteraceae</taxon>
        <taxon>Trichlorobacter</taxon>
    </lineage>
</organism>